<evidence type="ECO:0000259" key="10">
    <source>
        <dbReference type="Pfam" id="PF02900"/>
    </source>
</evidence>
<protein>
    <recommendedName>
        <fullName evidence="5">stizolobate synthase</fullName>
        <ecNumber evidence="5">1.13.11.29</ecNumber>
    </recommendedName>
</protein>
<dbReference type="PIRSF" id="PIRSF006157">
    <property type="entry name" value="Doxgns_DODA"/>
    <property type="match status" value="1"/>
</dbReference>
<evidence type="ECO:0000256" key="2">
    <source>
        <dbReference type="ARBA" id="ARBA00001947"/>
    </source>
</evidence>
<evidence type="ECO:0000256" key="7">
    <source>
        <dbReference type="ARBA" id="ARBA00022833"/>
    </source>
</evidence>
<proteinExistence type="evidence at transcript level"/>
<dbReference type="Gene3D" id="3.40.830.10">
    <property type="entry name" value="LigB-like"/>
    <property type="match status" value="1"/>
</dbReference>
<dbReference type="InterPro" id="IPR004183">
    <property type="entry name" value="Xdiol_dOase_suB"/>
</dbReference>
<dbReference type="EC" id="1.13.11.29" evidence="5"/>
<name>A0A0G2USP7_9CARY</name>
<dbReference type="AlphaFoldDB" id="A0A0G2USP7"/>
<keyword evidence="6" id="KW-0479">Metal-binding</keyword>
<comment type="similarity">
    <text evidence="4">Belongs to the DODA-type extradiol aromatic ring-opening dioxygenase family.</text>
</comment>
<dbReference type="InterPro" id="IPR014436">
    <property type="entry name" value="Extradiol_dOase_DODA"/>
</dbReference>
<dbReference type="GO" id="GO:0050297">
    <property type="term" value="F:stizolobate synthase activity"/>
    <property type="evidence" value="ECO:0007669"/>
    <property type="project" value="UniProtKB-EC"/>
</dbReference>
<keyword evidence="9" id="KW-0560">Oxidoreductase</keyword>
<dbReference type="UniPathway" id="UPA00278"/>
<keyword evidence="7" id="KW-0862">Zinc</keyword>
<comment type="catalytic activity">
    <reaction evidence="1">
        <text>L-dopa + O2 = 4-(L-alanin-3-yl)-2-hydroxy-cis,cis-muconate 6-semialdehyde + H(+)</text>
        <dbReference type="Rhea" id="RHEA:21220"/>
        <dbReference type="ChEBI" id="CHEBI:15378"/>
        <dbReference type="ChEBI" id="CHEBI:15379"/>
        <dbReference type="ChEBI" id="CHEBI:57504"/>
        <dbReference type="ChEBI" id="CHEBI:57639"/>
        <dbReference type="EC" id="1.13.11.29"/>
    </reaction>
</comment>
<sequence length="308" mass="34531">MWRAGNPNQTLQQSPYFGIPPCLSSNEIKRRSKPNIICFWKIGGREMIGETFYISHGTPMMAIDKSVPARSFLEGWREEVYSKNPKSILVISAHWETDLPTVSAVDHSDLIYDFYGFPAPMYQLKYPAPGAPDLARRIQEVLTASGLKCVVDKKRGLDHGSWVPLRLMYPEASIPVCQLSVQSNLDATHHYNLGRALAPLKEEGVLIIGSGSAVHPSGNTPASFFGVARWAAEFDSWLEEALTRGRYEDVNNYKIKAPNWKLAHPWPEHFYPLHVAMGAAGENSKAELIHRSWEHGILGYSSYKFTSS</sequence>
<feature type="domain" description="Extradiol ring-cleavage dioxygenase class III enzyme subunit B" evidence="10">
    <location>
        <begin position="51"/>
        <end position="305"/>
    </location>
</feature>
<dbReference type="Pfam" id="PF02900">
    <property type="entry name" value="LigB"/>
    <property type="match status" value="1"/>
</dbReference>
<reference evidence="11" key="1">
    <citation type="journal article" date="2015" name="New Phytol.">
        <title>Lineage-specific gene radiations underlie the evolution of novel betalain pigmentation in Caryophyllales.</title>
        <authorList>
            <person name="Brockington S.F."/>
            <person name="Yang Y."/>
            <person name="Gandia-Herrero F."/>
            <person name="Covshoff S."/>
            <person name="Hibberd J.M."/>
            <person name="Sage R.F."/>
            <person name="Wong G.K."/>
            <person name="Moore M.J."/>
            <person name="Smith S.A."/>
        </authorList>
    </citation>
    <scope>NUCLEOTIDE SEQUENCE</scope>
    <source>
        <strain evidence="11">MJM1649@c20902_g2_i1_1615</strain>
    </source>
</reference>
<evidence type="ECO:0000256" key="4">
    <source>
        <dbReference type="ARBA" id="ARBA00007581"/>
    </source>
</evidence>
<dbReference type="EMBL" id="KR376303">
    <property type="protein sequence ID" value="AKI33756.1"/>
    <property type="molecule type" value="mRNA"/>
</dbReference>
<evidence type="ECO:0000256" key="9">
    <source>
        <dbReference type="ARBA" id="ARBA00023002"/>
    </source>
</evidence>
<dbReference type="GO" id="GO:0008270">
    <property type="term" value="F:zinc ion binding"/>
    <property type="evidence" value="ECO:0007669"/>
    <property type="project" value="InterPro"/>
</dbReference>
<evidence type="ECO:0000256" key="1">
    <source>
        <dbReference type="ARBA" id="ARBA00000466"/>
    </source>
</evidence>
<evidence type="ECO:0000256" key="5">
    <source>
        <dbReference type="ARBA" id="ARBA00013224"/>
    </source>
</evidence>
<evidence type="ECO:0000256" key="6">
    <source>
        <dbReference type="ARBA" id="ARBA00022723"/>
    </source>
</evidence>
<dbReference type="CDD" id="cd07363">
    <property type="entry name" value="45_DOPA_Dioxygenase"/>
    <property type="match status" value="1"/>
</dbReference>
<dbReference type="SUPFAM" id="SSF53213">
    <property type="entry name" value="LigB-like"/>
    <property type="match status" value="1"/>
</dbReference>
<evidence type="ECO:0000256" key="8">
    <source>
        <dbReference type="ARBA" id="ARBA00022964"/>
    </source>
</evidence>
<dbReference type="PANTHER" id="PTHR30096">
    <property type="entry name" value="4,5-DOPA DIOXYGENASE EXTRADIOL-LIKE PROTEIN"/>
    <property type="match status" value="1"/>
</dbReference>
<dbReference type="GO" id="GO:0008198">
    <property type="term" value="F:ferrous iron binding"/>
    <property type="evidence" value="ECO:0007669"/>
    <property type="project" value="InterPro"/>
</dbReference>
<accession>A0A0G2USP7</accession>
<keyword evidence="8 11" id="KW-0223">Dioxygenase</keyword>
<evidence type="ECO:0000256" key="3">
    <source>
        <dbReference type="ARBA" id="ARBA00005034"/>
    </source>
</evidence>
<evidence type="ECO:0000313" key="11">
    <source>
        <dbReference type="EMBL" id="AKI33756.1"/>
    </source>
</evidence>
<dbReference type="PANTHER" id="PTHR30096:SF0">
    <property type="entry name" value="4,5-DOPA DIOXYGENASE EXTRADIOL-LIKE PROTEIN"/>
    <property type="match status" value="1"/>
</dbReference>
<feature type="non-terminal residue" evidence="11">
    <location>
        <position position="1"/>
    </location>
</feature>
<organism evidence="11">
    <name type="scientific">Ercilla volubilis</name>
    <dbReference type="NCBI Taxonomy" id="85199"/>
    <lineage>
        <taxon>Eukaryota</taxon>
        <taxon>Viridiplantae</taxon>
        <taxon>Streptophyta</taxon>
        <taxon>Embryophyta</taxon>
        <taxon>Tracheophyta</taxon>
        <taxon>Spermatophyta</taxon>
        <taxon>Magnoliopsida</taxon>
        <taxon>eudicotyledons</taxon>
        <taxon>Gunneridae</taxon>
        <taxon>Pentapetalae</taxon>
        <taxon>Caryophyllales</taxon>
        <taxon>Phytolaccaceae</taxon>
        <taxon>Ercilla</taxon>
    </lineage>
</organism>
<comment type="pathway">
    <text evidence="3">Pigment biosynthesis; betalain biosynthesis.</text>
</comment>
<comment type="cofactor">
    <cofactor evidence="2">
        <name>Zn(2+)</name>
        <dbReference type="ChEBI" id="CHEBI:29105"/>
    </cofactor>
</comment>